<dbReference type="RefSeq" id="WP_163729098.1">
    <property type="nucleotide sequence ID" value="NZ_AP022601.1"/>
</dbReference>
<feature type="compositionally biased region" description="Low complexity" evidence="1">
    <location>
        <begin position="145"/>
        <end position="172"/>
    </location>
</feature>
<organism evidence="2 3">
    <name type="scientific">Mycobacterium gallinarum</name>
    <dbReference type="NCBI Taxonomy" id="39689"/>
    <lineage>
        <taxon>Bacteria</taxon>
        <taxon>Bacillati</taxon>
        <taxon>Actinomycetota</taxon>
        <taxon>Actinomycetes</taxon>
        <taxon>Mycobacteriales</taxon>
        <taxon>Mycobacteriaceae</taxon>
        <taxon>Mycobacterium</taxon>
    </lineage>
</organism>
<evidence type="ECO:0000313" key="3">
    <source>
        <dbReference type="Proteomes" id="UP000465785"/>
    </source>
</evidence>
<evidence type="ECO:0000256" key="1">
    <source>
        <dbReference type="SAM" id="MobiDB-lite"/>
    </source>
</evidence>
<protein>
    <submittedName>
        <fullName evidence="2">Uncharacterized protein</fullName>
    </submittedName>
</protein>
<keyword evidence="3" id="KW-1185">Reference proteome</keyword>
<gene>
    <name evidence="2" type="ORF">MGALJ_19660</name>
</gene>
<sequence>MAGRVVVAFLAGVLLVGCSGGRTSGDPAEWRSSVCRSGSNAGLNALVEGIDASDLQVCLSADSSAGSVYIASGNYSSRDSLDYYLHNYSAFRGRPYATASASGGGVWAFVAFVDGIGSGNPGVALKPLSEFGFELHSTNAHSTRSDTPTTTAKPTTSVYLPTTTAAPAGPTGSLSPTARDILAARVNDCVFVVDGPVMQDGRQQVEVSLVPCDGQLANYFVNRIEYVSGTPSCSSSAKWVRERSVSPPKVLCLTSMG</sequence>
<dbReference type="AlphaFoldDB" id="A0A9W4BDQ1"/>
<dbReference type="EMBL" id="AP022601">
    <property type="protein sequence ID" value="BBY92297.1"/>
    <property type="molecule type" value="Genomic_DNA"/>
</dbReference>
<dbReference type="PROSITE" id="PS51257">
    <property type="entry name" value="PROKAR_LIPOPROTEIN"/>
    <property type="match status" value="1"/>
</dbReference>
<dbReference type="Proteomes" id="UP000465785">
    <property type="component" value="Chromosome"/>
</dbReference>
<accession>A0A9W4BDQ1</accession>
<proteinExistence type="predicted"/>
<dbReference type="KEGG" id="mgau:MGALJ_19660"/>
<evidence type="ECO:0000313" key="2">
    <source>
        <dbReference type="EMBL" id="BBY92297.1"/>
    </source>
</evidence>
<name>A0A9W4BDQ1_9MYCO</name>
<feature type="region of interest" description="Disordered" evidence="1">
    <location>
        <begin position="139"/>
        <end position="172"/>
    </location>
</feature>
<reference evidence="2 3" key="1">
    <citation type="journal article" date="2019" name="Emerg. Microbes Infect.">
        <title>Comprehensive subspecies identification of 175 nontuberculous mycobacteria species based on 7547 genomic profiles.</title>
        <authorList>
            <person name="Matsumoto Y."/>
            <person name="Kinjo T."/>
            <person name="Motooka D."/>
            <person name="Nabeya D."/>
            <person name="Jung N."/>
            <person name="Uechi K."/>
            <person name="Horii T."/>
            <person name="Iida T."/>
            <person name="Fujita J."/>
            <person name="Nakamura S."/>
        </authorList>
    </citation>
    <scope>NUCLEOTIDE SEQUENCE [LARGE SCALE GENOMIC DNA]</scope>
    <source>
        <strain evidence="2 3">JCM 6399</strain>
    </source>
</reference>